<dbReference type="Proteomes" id="UP001237448">
    <property type="component" value="Unassembled WGS sequence"/>
</dbReference>
<dbReference type="RefSeq" id="WP_307430667.1">
    <property type="nucleotide sequence ID" value="NZ_JAUSVK010000001.1"/>
</dbReference>
<evidence type="ECO:0000256" key="3">
    <source>
        <dbReference type="ARBA" id="ARBA00022692"/>
    </source>
</evidence>
<protein>
    <submittedName>
        <fullName evidence="7">Amino acid transporter</fullName>
    </submittedName>
</protein>
<dbReference type="Pfam" id="PF13520">
    <property type="entry name" value="AA_permease_2"/>
    <property type="match status" value="1"/>
</dbReference>
<sequence length="529" mass="55741">MTGSTDEDVKVLHSMGYAQELARRMGGFSNFAISFSIICILAGGITSFPLAMATGSGFEATIGWLVGGFFALIVAASLGQIGSAYPTAGGLYHWSSILGGRGWGWATAWINLLGLIFVVASVNVGVWLLFRDLVLAGVFHVDVTAWTAVSDPLPAGMTAEQAAAINNSAYVAQVVAVCVITLAQALINHFGIKLTTLLTDFSGYLILVVAVVLTLTFLFWGAGWDFSRLFTFVNNTGDAGGGYVPAPRPALIAFLVGLLYPLYTITGFDASAHTSEETQNARVAVPRGMIHAVLWSLIFGFAMAVSFVLASPDLAATAKDGGAAWFNLFTNLPAPLILKDLLAIGIVVANFICALAGLTSTSRMIFAFARDGGLPGSSLWRGVSPTWRTPVAAIWLGAVLSVAATLYSPAFAALAAGCALFLYVSYAMPIAAGLFAEGKSWTEFGPFRLGIWSKPFAVITVLGVLVLMYAGIQPPFDILINYAIGLVILLLVLWFGVESRRFKGPPIGADIARRAAEIAQAEKAVGETA</sequence>
<comment type="caution">
    <text evidence="7">The sequence shown here is derived from an EMBL/GenBank/DDBJ whole genome shotgun (WGS) entry which is preliminary data.</text>
</comment>
<feature type="transmembrane region" description="Helical" evidence="6">
    <location>
        <begin position="413"/>
        <end position="435"/>
    </location>
</feature>
<comment type="subcellular location">
    <subcellularLocation>
        <location evidence="1">Membrane</location>
        <topology evidence="1">Multi-pass membrane protein</topology>
    </subcellularLocation>
</comment>
<reference evidence="7 8" key="1">
    <citation type="submission" date="2023-07" db="EMBL/GenBank/DDBJ databases">
        <title>Genomic Encyclopedia of Type Strains, Phase IV (KMG-IV): sequencing the most valuable type-strain genomes for metagenomic binning, comparative biology and taxonomic classification.</title>
        <authorList>
            <person name="Goeker M."/>
        </authorList>
    </citation>
    <scope>NUCLEOTIDE SEQUENCE [LARGE SCALE GENOMIC DNA]</scope>
    <source>
        <strain evidence="7 8">DSM 5896</strain>
    </source>
</reference>
<feature type="transmembrane region" description="Helical" evidence="6">
    <location>
        <begin position="204"/>
        <end position="222"/>
    </location>
</feature>
<feature type="transmembrane region" description="Helical" evidence="6">
    <location>
        <begin position="478"/>
        <end position="497"/>
    </location>
</feature>
<evidence type="ECO:0000256" key="4">
    <source>
        <dbReference type="ARBA" id="ARBA00022989"/>
    </source>
</evidence>
<dbReference type="PIRSF" id="PIRSF006060">
    <property type="entry name" value="AA_transporter"/>
    <property type="match status" value="1"/>
</dbReference>
<evidence type="ECO:0000313" key="7">
    <source>
        <dbReference type="EMBL" id="MDQ0394157.1"/>
    </source>
</evidence>
<dbReference type="PANTHER" id="PTHR45649:SF26">
    <property type="entry name" value="OS04G0435100 PROTEIN"/>
    <property type="match status" value="1"/>
</dbReference>
<name>A0ABU0FIK4_9HYPH</name>
<keyword evidence="8" id="KW-1185">Reference proteome</keyword>
<evidence type="ECO:0000256" key="5">
    <source>
        <dbReference type="ARBA" id="ARBA00023136"/>
    </source>
</evidence>
<gene>
    <name evidence="7" type="ORF">J3R73_003949</name>
</gene>
<feature type="transmembrane region" description="Helical" evidence="6">
    <location>
        <begin position="133"/>
        <end position="149"/>
    </location>
</feature>
<evidence type="ECO:0000256" key="6">
    <source>
        <dbReference type="SAM" id="Phobius"/>
    </source>
</evidence>
<feature type="transmembrane region" description="Helical" evidence="6">
    <location>
        <begin position="289"/>
        <end position="310"/>
    </location>
</feature>
<feature type="transmembrane region" description="Helical" evidence="6">
    <location>
        <begin position="31"/>
        <end position="50"/>
    </location>
</feature>
<organism evidence="7 8">
    <name type="scientific">Labrys monachus</name>
    <dbReference type="NCBI Taxonomy" id="217067"/>
    <lineage>
        <taxon>Bacteria</taxon>
        <taxon>Pseudomonadati</taxon>
        <taxon>Pseudomonadota</taxon>
        <taxon>Alphaproteobacteria</taxon>
        <taxon>Hyphomicrobiales</taxon>
        <taxon>Xanthobacteraceae</taxon>
        <taxon>Labrys</taxon>
    </lineage>
</organism>
<evidence type="ECO:0000313" key="8">
    <source>
        <dbReference type="Proteomes" id="UP001237448"/>
    </source>
</evidence>
<keyword evidence="3 6" id="KW-0812">Transmembrane</keyword>
<feature type="transmembrane region" description="Helical" evidence="6">
    <location>
        <begin position="387"/>
        <end position="407"/>
    </location>
</feature>
<evidence type="ECO:0000256" key="1">
    <source>
        <dbReference type="ARBA" id="ARBA00004141"/>
    </source>
</evidence>
<keyword evidence="4 6" id="KW-1133">Transmembrane helix</keyword>
<feature type="transmembrane region" description="Helical" evidence="6">
    <location>
        <begin position="169"/>
        <end position="192"/>
    </location>
</feature>
<evidence type="ECO:0000256" key="2">
    <source>
        <dbReference type="ARBA" id="ARBA00022448"/>
    </source>
</evidence>
<keyword evidence="2" id="KW-0813">Transport</keyword>
<keyword evidence="5 6" id="KW-0472">Membrane</keyword>
<dbReference type="PANTHER" id="PTHR45649">
    <property type="entry name" value="AMINO-ACID PERMEASE BAT1"/>
    <property type="match status" value="1"/>
</dbReference>
<dbReference type="InterPro" id="IPR002293">
    <property type="entry name" value="AA/rel_permease1"/>
</dbReference>
<proteinExistence type="predicted"/>
<feature type="transmembrane region" description="Helical" evidence="6">
    <location>
        <begin position="250"/>
        <end position="268"/>
    </location>
</feature>
<dbReference type="Gene3D" id="1.20.1740.10">
    <property type="entry name" value="Amino acid/polyamine transporter I"/>
    <property type="match status" value="1"/>
</dbReference>
<accession>A0ABU0FIK4</accession>
<dbReference type="EMBL" id="JAUSVK010000001">
    <property type="protein sequence ID" value="MDQ0394157.1"/>
    <property type="molecule type" value="Genomic_DNA"/>
</dbReference>
<feature type="transmembrane region" description="Helical" evidence="6">
    <location>
        <begin position="102"/>
        <end position="126"/>
    </location>
</feature>
<feature type="transmembrane region" description="Helical" evidence="6">
    <location>
        <begin position="456"/>
        <end position="472"/>
    </location>
</feature>
<feature type="transmembrane region" description="Helical" evidence="6">
    <location>
        <begin position="62"/>
        <end position="82"/>
    </location>
</feature>
<feature type="transmembrane region" description="Helical" evidence="6">
    <location>
        <begin position="341"/>
        <end position="366"/>
    </location>
</feature>